<dbReference type="GO" id="GO:0000139">
    <property type="term" value="C:Golgi membrane"/>
    <property type="evidence" value="ECO:0007669"/>
    <property type="project" value="UniProtKB-SubCell"/>
</dbReference>
<dbReference type="Gene3D" id="1.20.1280.290">
    <property type="match status" value="2"/>
</dbReference>
<name>A0A2C6L7P4_9APIC</name>
<feature type="compositionally biased region" description="Low complexity" evidence="13">
    <location>
        <begin position="201"/>
        <end position="220"/>
    </location>
</feature>
<keyword evidence="10 14" id="KW-1133">Transmembrane helix</keyword>
<evidence type="ECO:0000256" key="13">
    <source>
        <dbReference type="SAM" id="MobiDB-lite"/>
    </source>
</evidence>
<feature type="compositionally biased region" description="Basic and acidic residues" evidence="13">
    <location>
        <begin position="1133"/>
        <end position="1148"/>
    </location>
</feature>
<feature type="compositionally biased region" description="Polar residues" evidence="13">
    <location>
        <begin position="992"/>
        <end position="1020"/>
    </location>
</feature>
<feature type="region of interest" description="Disordered" evidence="13">
    <location>
        <begin position="1039"/>
        <end position="1216"/>
    </location>
</feature>
<dbReference type="OrthoDB" id="409725at2759"/>
<feature type="compositionally biased region" description="Basic and acidic residues" evidence="13">
    <location>
        <begin position="849"/>
        <end position="862"/>
    </location>
</feature>
<evidence type="ECO:0000256" key="3">
    <source>
        <dbReference type="ARBA" id="ARBA00007809"/>
    </source>
</evidence>
<evidence type="ECO:0000313" key="15">
    <source>
        <dbReference type="EMBL" id="PHJ24019.1"/>
    </source>
</evidence>
<feature type="compositionally biased region" description="Basic and acidic residues" evidence="13">
    <location>
        <begin position="868"/>
        <end position="882"/>
    </location>
</feature>
<feature type="region of interest" description="Disordered" evidence="13">
    <location>
        <begin position="201"/>
        <end position="255"/>
    </location>
</feature>
<evidence type="ECO:0000256" key="12">
    <source>
        <dbReference type="ARBA" id="ARBA00023136"/>
    </source>
</evidence>
<evidence type="ECO:0000256" key="6">
    <source>
        <dbReference type="ARBA" id="ARBA00022475"/>
    </source>
</evidence>
<comment type="subcellular location">
    <subcellularLocation>
        <location evidence="1">Cell membrane</location>
        <topology evidence="1">Multi-pass membrane protein</topology>
    </subcellularLocation>
    <subcellularLocation>
        <location evidence="2">Golgi apparatus membrane</location>
        <topology evidence="2">Multi-pass membrane protein</topology>
    </subcellularLocation>
</comment>
<feature type="compositionally biased region" description="Basic and acidic residues" evidence="13">
    <location>
        <begin position="1082"/>
        <end position="1097"/>
    </location>
</feature>
<feature type="compositionally biased region" description="Polar residues" evidence="13">
    <location>
        <begin position="883"/>
        <end position="895"/>
    </location>
</feature>
<keyword evidence="9" id="KW-0677">Repeat</keyword>
<feature type="compositionally biased region" description="Polar residues" evidence="13">
    <location>
        <begin position="1182"/>
        <end position="1194"/>
    </location>
</feature>
<dbReference type="EMBL" id="MIGC01000888">
    <property type="protein sequence ID" value="PHJ24019.1"/>
    <property type="molecule type" value="Genomic_DNA"/>
</dbReference>
<feature type="compositionally biased region" description="Basic and acidic residues" evidence="13">
    <location>
        <begin position="365"/>
        <end position="374"/>
    </location>
</feature>
<dbReference type="InterPro" id="IPR004316">
    <property type="entry name" value="SWEET_rpt"/>
</dbReference>
<feature type="compositionally biased region" description="Low complexity" evidence="13">
    <location>
        <begin position="758"/>
        <end position="785"/>
    </location>
</feature>
<evidence type="ECO:0000313" key="16">
    <source>
        <dbReference type="Proteomes" id="UP000221165"/>
    </source>
</evidence>
<comment type="similarity">
    <text evidence="3">Belongs to the SWEET sugar transporter family.</text>
</comment>
<evidence type="ECO:0000256" key="5">
    <source>
        <dbReference type="ARBA" id="ARBA00022448"/>
    </source>
</evidence>
<dbReference type="GeneID" id="94425543"/>
<feature type="region of interest" description="Disordered" evidence="13">
    <location>
        <begin position="1"/>
        <end position="23"/>
    </location>
</feature>
<dbReference type="RefSeq" id="XP_067925693.1">
    <property type="nucleotide sequence ID" value="XM_068062332.1"/>
</dbReference>
<dbReference type="VEuPathDB" id="ToxoDB:CSUI_002130"/>
<keyword evidence="8 14" id="KW-0812">Transmembrane</keyword>
<feature type="compositionally biased region" description="Acidic residues" evidence="13">
    <location>
        <begin position="1261"/>
        <end position="1272"/>
    </location>
</feature>
<feature type="region of interest" description="Disordered" evidence="13">
    <location>
        <begin position="1241"/>
        <end position="1283"/>
    </location>
</feature>
<feature type="compositionally biased region" description="Polar residues" evidence="13">
    <location>
        <begin position="376"/>
        <end position="385"/>
    </location>
</feature>
<keyword evidence="16" id="KW-1185">Reference proteome</keyword>
<feature type="compositionally biased region" description="Acidic residues" evidence="13">
    <location>
        <begin position="1098"/>
        <end position="1108"/>
    </location>
</feature>
<feature type="compositionally biased region" description="Low complexity" evidence="13">
    <location>
        <begin position="277"/>
        <end position="306"/>
    </location>
</feature>
<dbReference type="GO" id="GO:0005886">
    <property type="term" value="C:plasma membrane"/>
    <property type="evidence" value="ECO:0007669"/>
    <property type="project" value="UniProtKB-SubCell"/>
</dbReference>
<dbReference type="Pfam" id="PF03083">
    <property type="entry name" value="MtN3_slv"/>
    <property type="match status" value="2"/>
</dbReference>
<feature type="transmembrane region" description="Helical" evidence="14">
    <location>
        <begin position="31"/>
        <end position="50"/>
    </location>
</feature>
<feature type="compositionally biased region" description="Basic and acidic residues" evidence="13">
    <location>
        <begin position="827"/>
        <end position="840"/>
    </location>
</feature>
<feature type="region of interest" description="Disordered" evidence="13">
    <location>
        <begin position="271"/>
        <end position="306"/>
    </location>
</feature>
<evidence type="ECO:0000256" key="9">
    <source>
        <dbReference type="ARBA" id="ARBA00022737"/>
    </source>
</evidence>
<feature type="transmembrane region" description="Helical" evidence="14">
    <location>
        <begin position="555"/>
        <end position="574"/>
    </location>
</feature>
<sequence>MMVIPSQHPGFSSSSPSSFSNDRNKRGGRPFFLMLSFLLLSPFVSSLFLLQDGGASPWWRSSHITVQATKLRAASTDSGEAESEVSLPRPFIRVSEGALPPASSSSSPSGASYTASFLPSLPAILQGPPSSRTLEGVTHESIVQLELPLSNQKAGVIAGASSAPGTLNTTVVSQQPSSSSSFSLPLPNSSNNVLATTVLPVQLPSPGSSGQSSGVQPTTTPITLSAPATTLVRLPQTPPSPAVASPSSSSSPLQTSSVLLASSGVNASLQEIQQQPSSASFSSGASSSSSNPINTTTNNNNASGVSTPVPVVTVAPSPLPLPTGADHLVHLPPPLIISPSSSSLPGNDNTERGVTASSSSSSFLPRDEGEREGGQRNLSSPTSTGGDLLVAPSNLLPPSASLSSFSSGEQEPGASLQPKQEDLPSSSSGEGGRGVYTPDIPSSLVLPSTSGSLVESVLVESRGVSPPHHSSSLVWSWLLSPLASIPAFVASRVLWLMKVFAVLSAILMQLSPLPTIMRIKACCSTADLQGLPYVMLLLSAIVWLAYGMLRLDIVVLIPNITGVLLSTWYVRVFIRHCKNEEQNRAMRIFIGSSLFLLASLLLIFLFLGLEQGTRLIGLSAAVINVLSYAAPLSALRVILREKSTACLPVEISLGNWLCSSLWLFYGWLSVDLFILLPNLIGTLVGSVQIVLLLLYPPPHYRGFAILKGKGFSSGSHRYYRPPACAVPPIEEEDEEEEGFFSFGKSLIASSKKPPHSYSYQSFSSPSPSSPSTACSSSLSSPYDSDMLSKGRREEDQQVSSSPAALTSFSQRVYDLFSSSSSGANEASEEKIRDLEKDKNNTRTSMSSSHQEERKPQQGDRRDGHRRHEGTWIDRFYTNKETQHPPSSSPRRTTGTAMPPSTSLSSSFSDSKFSPSSSPPSQYDLCHPRGISSLTSTSAGVTIPGGDSQAFSSTSSLGCPDKKFTSSLHPYQESKEDSFSFGGFSSSSSSSSRSPFVDQNSALPYHSNPLTSISVCGVNTPSLPTHEMLLRDWQERLLRGEEEEKGGEVDGYRETNEDNKDKDGERKTASSSSRSRRRNSFQGREEDRDGRVDDRTQFIEEEEDEDAFFDVDNLPSKPGARGGHEKGTGSGEDSPSRREGDSYSDRGKNDSSYGENFGVIMSSGDRRYDDEDDGVASSPPSPSILSYQQKNSPTDMSEKERFHTSWPTRESVPPFSSKARTEVMYDHEGYAEDEAVIDCIYGDHEGSSSHQNYDVNSKTFDEREEDEDIEEDMPIQQTSQPFRSGLMAMMV</sequence>
<feature type="compositionally biased region" description="Low complexity" evidence="13">
    <location>
        <begin position="388"/>
        <end position="407"/>
    </location>
</feature>
<feature type="region of interest" description="Disordered" evidence="13">
    <location>
        <begin position="758"/>
        <end position="803"/>
    </location>
</feature>
<evidence type="ECO:0000256" key="7">
    <source>
        <dbReference type="ARBA" id="ARBA00022597"/>
    </source>
</evidence>
<feature type="compositionally biased region" description="Low complexity" evidence="13">
    <location>
        <begin position="898"/>
        <end position="920"/>
    </location>
</feature>
<feature type="compositionally biased region" description="Basic and acidic residues" evidence="13">
    <location>
        <begin position="786"/>
        <end position="795"/>
    </location>
</feature>
<proteinExistence type="inferred from homology"/>
<feature type="compositionally biased region" description="Polar residues" evidence="13">
    <location>
        <begin position="1247"/>
        <end position="1257"/>
    </location>
</feature>
<feature type="transmembrane region" description="Helical" evidence="14">
    <location>
        <begin position="495"/>
        <end position="519"/>
    </location>
</feature>
<keyword evidence="7" id="KW-0762">Sugar transport</keyword>
<evidence type="ECO:0000256" key="11">
    <source>
        <dbReference type="ARBA" id="ARBA00023034"/>
    </source>
</evidence>
<feature type="compositionally biased region" description="Basic and acidic residues" evidence="13">
    <location>
        <begin position="1039"/>
        <end position="1067"/>
    </location>
</feature>
<evidence type="ECO:0000256" key="4">
    <source>
        <dbReference type="ARBA" id="ARBA00021741"/>
    </source>
</evidence>
<feature type="transmembrane region" description="Helical" evidence="14">
    <location>
        <begin position="674"/>
        <end position="695"/>
    </location>
</feature>
<feature type="compositionally biased region" description="Low complexity" evidence="13">
    <location>
        <begin position="978"/>
        <end position="991"/>
    </location>
</feature>
<dbReference type="FunFam" id="1.20.1280.290:FF:000004">
    <property type="entry name" value="Sugar transporter SWEET"/>
    <property type="match status" value="1"/>
</dbReference>
<feature type="transmembrane region" description="Helical" evidence="14">
    <location>
        <begin position="531"/>
        <end position="549"/>
    </location>
</feature>
<feature type="transmembrane region" description="Helical" evidence="14">
    <location>
        <begin position="586"/>
        <end position="609"/>
    </location>
</feature>
<feature type="compositionally biased region" description="Low complexity" evidence="13">
    <location>
        <begin position="242"/>
        <end position="255"/>
    </location>
</feature>
<keyword evidence="12 14" id="KW-0472">Membrane</keyword>
<evidence type="ECO:0000256" key="14">
    <source>
        <dbReference type="SAM" id="Phobius"/>
    </source>
</evidence>
<evidence type="ECO:0000256" key="1">
    <source>
        <dbReference type="ARBA" id="ARBA00004651"/>
    </source>
</evidence>
<dbReference type="PANTHER" id="PTHR10791:SF30">
    <property type="entry name" value="SUGAR TRANSPORTER SWEET1"/>
    <property type="match status" value="1"/>
</dbReference>
<dbReference type="InterPro" id="IPR047664">
    <property type="entry name" value="SWEET"/>
</dbReference>
<keyword evidence="11" id="KW-0333">Golgi apparatus</keyword>
<gene>
    <name evidence="15" type="ORF">CSUI_002130</name>
</gene>
<keyword evidence="5" id="KW-0813">Transport</keyword>
<feature type="region of interest" description="Disordered" evidence="13">
    <location>
        <begin position="818"/>
        <end position="1020"/>
    </location>
</feature>
<reference evidence="15 16" key="1">
    <citation type="journal article" date="2017" name="Int. J. Parasitol.">
        <title>The genome of the protozoan parasite Cystoisospora suis and a reverse vaccinology approach to identify vaccine candidates.</title>
        <authorList>
            <person name="Palmieri N."/>
            <person name="Shrestha A."/>
            <person name="Ruttkowski B."/>
            <person name="Beck T."/>
            <person name="Vogl C."/>
            <person name="Tomley F."/>
            <person name="Blake D.P."/>
            <person name="Joachim A."/>
        </authorList>
    </citation>
    <scope>NUCLEOTIDE SEQUENCE [LARGE SCALE GENOMIC DNA]</scope>
    <source>
        <strain evidence="15 16">Wien I</strain>
    </source>
</reference>
<dbReference type="Proteomes" id="UP000221165">
    <property type="component" value="Unassembled WGS sequence"/>
</dbReference>
<keyword evidence="6" id="KW-1003">Cell membrane</keyword>
<evidence type="ECO:0000256" key="10">
    <source>
        <dbReference type="ARBA" id="ARBA00022989"/>
    </source>
</evidence>
<evidence type="ECO:0000256" key="8">
    <source>
        <dbReference type="ARBA" id="ARBA00022692"/>
    </source>
</evidence>
<feature type="region of interest" description="Disordered" evidence="13">
    <location>
        <begin position="339"/>
        <end position="440"/>
    </location>
</feature>
<evidence type="ECO:0000256" key="2">
    <source>
        <dbReference type="ARBA" id="ARBA00004653"/>
    </source>
</evidence>
<dbReference type="PANTHER" id="PTHR10791">
    <property type="entry name" value="RAG1-ACTIVATING PROTEIN 1"/>
    <property type="match status" value="1"/>
</dbReference>
<organism evidence="15 16">
    <name type="scientific">Cystoisospora suis</name>
    <dbReference type="NCBI Taxonomy" id="483139"/>
    <lineage>
        <taxon>Eukaryota</taxon>
        <taxon>Sar</taxon>
        <taxon>Alveolata</taxon>
        <taxon>Apicomplexa</taxon>
        <taxon>Conoidasida</taxon>
        <taxon>Coccidia</taxon>
        <taxon>Eucoccidiorida</taxon>
        <taxon>Eimeriorina</taxon>
        <taxon>Sarcocystidae</taxon>
        <taxon>Cystoisospora</taxon>
    </lineage>
</organism>
<feature type="transmembrane region" description="Helical" evidence="14">
    <location>
        <begin position="615"/>
        <end position="639"/>
    </location>
</feature>
<accession>A0A2C6L7P4</accession>
<feature type="compositionally biased region" description="Low complexity" evidence="13">
    <location>
        <begin position="11"/>
        <end position="20"/>
    </location>
</feature>
<dbReference type="GO" id="GO:0051119">
    <property type="term" value="F:sugar transmembrane transporter activity"/>
    <property type="evidence" value="ECO:0007669"/>
    <property type="project" value="InterPro"/>
</dbReference>
<protein>
    <recommendedName>
        <fullName evidence="4">Sugar transporter SWEET1</fullName>
    </recommendedName>
</protein>
<comment type="caution">
    <text evidence="15">The sequence shown here is derived from an EMBL/GenBank/DDBJ whole genome shotgun (WGS) entry which is preliminary data.</text>
</comment>